<dbReference type="InterPro" id="IPR013118">
    <property type="entry name" value="Mannitol_DH_C"/>
</dbReference>
<dbReference type="InterPro" id="IPR008927">
    <property type="entry name" value="6-PGluconate_DH-like_C_sf"/>
</dbReference>
<proteinExistence type="predicted"/>
<protein>
    <submittedName>
        <fullName evidence="5">Fructuronate reductase</fullName>
    </submittedName>
</protein>
<sequence>MVKITDDYKAKKADFAKAGIKVPTYDQAEVTKNALAAPQWVHFGGGNLFRAFHAAIASHLIDAGKLNKGIIVVDTHDSGVIDGVYTKFNNRMVRVITKADGSQDRELFASVADAIYAGPATEDASGFEALKKIFVQDSLQVASFSITEKGYALKDAEGNFYAPVARDIKNGPAKPENNMSLMVALLLARFNAGAKPMALLSTDNFSQNGDKLKDSVMTIAKAWKANGFVNQDFIDYLSDENKITFPLSMIDRITPNPSETVSKALEKDGFEDYQIVHTAAHTNIAAFTNTEEAHYLVVEDKFPNGRPAFEDDGVIMTDRDTVNLADQMKVTACLNPLHTALAIYGTILGFKSISSEVQDPDLKHLIMQIGYGEDLPVVQDPKVLSPRKFIDELVNKRLPNPYSPDTPQRIATDTSQKMGVRYGVTIQHYIDDPSRDPKELNFIPLVIATWLRYLMGINDEGAEFQPSPDPLWDDLHGQVKDIKFGDADQDVHEAVKGILSNKSIFGVDLYEVGLGDKIEADFKEMLAGKGTIRKTLEAHLAKDSKDVE</sequence>
<accession>A0A0R2I008</accession>
<name>A0A0R2I008_9LACO</name>
<feature type="domain" description="Mannitol dehydrogenase N-terminal" evidence="3">
    <location>
        <begin position="40"/>
        <end position="310"/>
    </location>
</feature>
<reference evidence="5 6" key="1">
    <citation type="journal article" date="2015" name="Genome Announc.">
        <title>Expanding the biotechnology potential of lactobacilli through comparative genomics of 213 strains and associated genera.</title>
        <authorList>
            <person name="Sun Z."/>
            <person name="Harris H.M."/>
            <person name="McCann A."/>
            <person name="Guo C."/>
            <person name="Argimon S."/>
            <person name="Zhang W."/>
            <person name="Yang X."/>
            <person name="Jeffery I.B."/>
            <person name="Cooney J.C."/>
            <person name="Kagawa T.F."/>
            <person name="Liu W."/>
            <person name="Song Y."/>
            <person name="Salvetti E."/>
            <person name="Wrobel A."/>
            <person name="Rasinkangas P."/>
            <person name="Parkhill J."/>
            <person name="Rea M.C."/>
            <person name="O'Sullivan O."/>
            <person name="Ritari J."/>
            <person name="Douillard F.P."/>
            <person name="Paul Ross R."/>
            <person name="Yang R."/>
            <person name="Briner A.E."/>
            <person name="Felis G.E."/>
            <person name="de Vos W.M."/>
            <person name="Barrangou R."/>
            <person name="Klaenhammer T.R."/>
            <person name="Caufield P.W."/>
            <person name="Cui Y."/>
            <person name="Zhang H."/>
            <person name="O'Toole P.W."/>
        </authorList>
    </citation>
    <scope>NUCLEOTIDE SEQUENCE [LARGE SCALE GENOMIC DNA]</scope>
    <source>
        <strain evidence="5 6">DSM 17896</strain>
    </source>
</reference>
<gene>
    <name evidence="5" type="ORF">IV45_GL000914</name>
</gene>
<comment type="catalytic activity">
    <reaction evidence="2">
        <text>D-mannitol 1-phosphate + NAD(+) = beta-D-fructose 6-phosphate + NADH + H(+)</text>
        <dbReference type="Rhea" id="RHEA:19661"/>
        <dbReference type="ChEBI" id="CHEBI:15378"/>
        <dbReference type="ChEBI" id="CHEBI:57540"/>
        <dbReference type="ChEBI" id="CHEBI:57634"/>
        <dbReference type="ChEBI" id="CHEBI:57945"/>
        <dbReference type="ChEBI" id="CHEBI:61381"/>
        <dbReference type="EC" id="1.1.1.17"/>
    </reaction>
</comment>
<evidence type="ECO:0000313" key="5">
    <source>
        <dbReference type="EMBL" id="KRN58467.1"/>
    </source>
</evidence>
<dbReference type="PANTHER" id="PTHR43362">
    <property type="entry name" value="MANNITOL DEHYDROGENASE DSF1-RELATED"/>
    <property type="match status" value="1"/>
</dbReference>
<dbReference type="InterPro" id="IPR013328">
    <property type="entry name" value="6PGD_dom2"/>
</dbReference>
<dbReference type="InterPro" id="IPR050988">
    <property type="entry name" value="Mannitol_DH/Oxidoreductase"/>
</dbReference>
<dbReference type="InterPro" id="IPR036291">
    <property type="entry name" value="NAD(P)-bd_dom_sf"/>
</dbReference>
<dbReference type="SUPFAM" id="SSF48179">
    <property type="entry name" value="6-phosphogluconate dehydrogenase C-terminal domain-like"/>
    <property type="match status" value="1"/>
</dbReference>
<dbReference type="Gene3D" id="3.40.50.720">
    <property type="entry name" value="NAD(P)-binding Rossmann-like Domain"/>
    <property type="match status" value="1"/>
</dbReference>
<keyword evidence="6" id="KW-1185">Reference proteome</keyword>
<dbReference type="OrthoDB" id="271711at2"/>
<dbReference type="PANTHER" id="PTHR43362:SF1">
    <property type="entry name" value="MANNITOL DEHYDROGENASE 2-RELATED"/>
    <property type="match status" value="1"/>
</dbReference>
<dbReference type="Gene3D" id="1.10.1040.10">
    <property type="entry name" value="N-(1-d-carboxylethyl)-l-norvaline Dehydrogenase, domain 2"/>
    <property type="match status" value="1"/>
</dbReference>
<dbReference type="GO" id="GO:0008926">
    <property type="term" value="F:mannitol-1-phosphate 5-dehydrogenase activity"/>
    <property type="evidence" value="ECO:0007669"/>
    <property type="project" value="UniProtKB-EC"/>
</dbReference>
<dbReference type="Proteomes" id="UP000050934">
    <property type="component" value="Unassembled WGS sequence"/>
</dbReference>
<evidence type="ECO:0000259" key="3">
    <source>
        <dbReference type="Pfam" id="PF01232"/>
    </source>
</evidence>
<evidence type="ECO:0000313" key="6">
    <source>
        <dbReference type="Proteomes" id="UP000050934"/>
    </source>
</evidence>
<feature type="domain" description="Mannitol dehydrogenase C-terminal" evidence="4">
    <location>
        <begin position="327"/>
        <end position="524"/>
    </location>
</feature>
<dbReference type="AlphaFoldDB" id="A0A0R2I008"/>
<dbReference type="InterPro" id="IPR013131">
    <property type="entry name" value="Mannitol_DH_N"/>
</dbReference>
<comment type="caution">
    <text evidence="5">The sequence shown here is derived from an EMBL/GenBank/DDBJ whole genome shotgun (WGS) entry which is preliminary data.</text>
</comment>
<dbReference type="Pfam" id="PF08125">
    <property type="entry name" value="Mannitol_dh_C"/>
    <property type="match status" value="1"/>
</dbReference>
<dbReference type="EMBL" id="JQBW01000010">
    <property type="protein sequence ID" value="KRN58467.1"/>
    <property type="molecule type" value="Genomic_DNA"/>
</dbReference>
<dbReference type="SUPFAM" id="SSF51735">
    <property type="entry name" value="NAD(P)-binding Rossmann-fold domains"/>
    <property type="match status" value="1"/>
</dbReference>
<evidence type="ECO:0000259" key="4">
    <source>
        <dbReference type="Pfam" id="PF08125"/>
    </source>
</evidence>
<dbReference type="Pfam" id="PF01232">
    <property type="entry name" value="Mannitol_dh"/>
    <property type="match status" value="1"/>
</dbReference>
<keyword evidence="1" id="KW-0560">Oxidoreductase</keyword>
<organism evidence="5 6">
    <name type="scientific">Limosilactobacillus secaliphilus</name>
    <dbReference type="NCBI Taxonomy" id="396268"/>
    <lineage>
        <taxon>Bacteria</taxon>
        <taxon>Bacillati</taxon>
        <taxon>Bacillota</taxon>
        <taxon>Bacilli</taxon>
        <taxon>Lactobacillales</taxon>
        <taxon>Lactobacillaceae</taxon>
        <taxon>Limosilactobacillus</taxon>
    </lineage>
</organism>
<dbReference type="STRING" id="396268.IV45_GL000914"/>
<evidence type="ECO:0000256" key="1">
    <source>
        <dbReference type="ARBA" id="ARBA00023002"/>
    </source>
</evidence>
<dbReference type="RefSeq" id="WP_057741891.1">
    <property type="nucleotide sequence ID" value="NZ_JQBW01000010.1"/>
</dbReference>
<dbReference type="PATRIC" id="fig|396268.3.peg.926"/>
<evidence type="ECO:0000256" key="2">
    <source>
        <dbReference type="ARBA" id="ARBA00048615"/>
    </source>
</evidence>